<keyword evidence="4" id="KW-1185">Reference proteome</keyword>
<accession>A0ABW5Z3A3</accession>
<dbReference type="InterPro" id="IPR008930">
    <property type="entry name" value="Terpenoid_cyclase/PrenylTrfase"/>
</dbReference>
<dbReference type="InterPro" id="IPR051802">
    <property type="entry name" value="YfhM-like"/>
</dbReference>
<comment type="caution">
    <text evidence="3">The sequence shown here is derived from an EMBL/GenBank/DDBJ whole genome shotgun (WGS) entry which is preliminary data.</text>
</comment>
<dbReference type="InterPro" id="IPR012910">
    <property type="entry name" value="Plug_dom"/>
</dbReference>
<dbReference type="EMBL" id="JBHUOL010000003">
    <property type="protein sequence ID" value="MFD2907320.1"/>
    <property type="molecule type" value="Genomic_DNA"/>
</dbReference>
<feature type="domain" description="Alpha-2-macroglobulin" evidence="2">
    <location>
        <begin position="1413"/>
        <end position="1505"/>
    </location>
</feature>
<dbReference type="Pfam" id="PF17973">
    <property type="entry name" value="bMG10"/>
    <property type="match status" value="1"/>
</dbReference>
<reference evidence="4" key="1">
    <citation type="journal article" date="2019" name="Int. J. Syst. Evol. Microbiol.">
        <title>The Global Catalogue of Microorganisms (GCM) 10K type strain sequencing project: providing services to taxonomists for standard genome sequencing and annotation.</title>
        <authorList>
            <consortium name="The Broad Institute Genomics Platform"/>
            <consortium name="The Broad Institute Genome Sequencing Center for Infectious Disease"/>
            <person name="Wu L."/>
            <person name="Ma J."/>
        </authorList>
    </citation>
    <scope>NUCLEOTIDE SEQUENCE [LARGE SCALE GENOMIC DNA]</scope>
    <source>
        <strain evidence="4">KCTC 52644</strain>
    </source>
</reference>
<dbReference type="Pfam" id="PF01835">
    <property type="entry name" value="MG2"/>
    <property type="match status" value="1"/>
</dbReference>
<dbReference type="InterPro" id="IPR037066">
    <property type="entry name" value="Plug_dom_sf"/>
</dbReference>
<comment type="similarity">
    <text evidence="1">Belongs to the protease inhibitor I39 (alpha-2-macroglobulin) family. Bacterial alpha-2-macroglobulin subfamily.</text>
</comment>
<dbReference type="SUPFAM" id="SSF56935">
    <property type="entry name" value="Porins"/>
    <property type="match status" value="1"/>
</dbReference>
<dbReference type="PANTHER" id="PTHR40094:SF1">
    <property type="entry name" value="UBIQUITIN DOMAIN-CONTAINING PROTEIN"/>
    <property type="match status" value="1"/>
</dbReference>
<evidence type="ECO:0000259" key="2">
    <source>
        <dbReference type="SMART" id="SM01360"/>
    </source>
</evidence>
<dbReference type="Gene3D" id="2.60.40.1930">
    <property type="match status" value="1"/>
</dbReference>
<name>A0ABW5Z3A3_9FLAO</name>
<dbReference type="SUPFAM" id="SSF48239">
    <property type="entry name" value="Terpenoid cyclases/Protein prenyltransferases"/>
    <property type="match status" value="1"/>
</dbReference>
<dbReference type="Gene3D" id="1.50.10.20">
    <property type="match status" value="1"/>
</dbReference>
<dbReference type="Proteomes" id="UP001597549">
    <property type="component" value="Unassembled WGS sequence"/>
</dbReference>
<evidence type="ECO:0000313" key="3">
    <source>
        <dbReference type="EMBL" id="MFD2907320.1"/>
    </source>
</evidence>
<evidence type="ECO:0000313" key="4">
    <source>
        <dbReference type="Proteomes" id="UP001597549"/>
    </source>
</evidence>
<dbReference type="SMART" id="SM01360">
    <property type="entry name" value="A2M"/>
    <property type="match status" value="1"/>
</dbReference>
<sequence length="2175" mass="250075">MRNIFLFILCISSFTLFGQYDANWKKVYAFEQGGEIKPAEQEVQKIYKKAKHKKDEVTILKCFFYLSKFEQVFDKNAQTTIIKNLQHEFKDAKPVSKALLNYVYAKILTDYQKGNRYSIRSRTTIQNNKDSNFLTWTSEDFTNEIDKSYAEILKNASELRAITIDQYKDVFEYTSNVDIKNFSIYDYLLEKKLAYDAGTIFFATKTNTLELGKLLSLEPKLFIIASTSTINDDKIRDFIVTLQENERYLIKNKLFDKLDTAYHNRILITNKKTQPQNQGRLKLDELEKSTNNIYLKQELRVERAAFYASLPADSLNKNYKQQALNLLDTVFQVKTNLYALHLAENLQEKILSKSLQIQIKKTIYPFENTRAFVAYKNIDSVKISCFKFPVALNDAVNGYKNQIYADSLVVAFVNKNKAYKSYTRTLPKRIDYNNHSTEIILEPVEAGNYLVLFETNDTFDSDGNLNNSFSYEQVNATQFIVIKDETETDDIIYLYNRNSGQPIDGVKIVNQVTIHTSDEIGKTKLVKTLKNQNENYNNLITITKDKDTLIQNYNRNYIYNTSDKFNKSEFEDAEAKAMVFFDRAIYRPGQKIFYKGIIVQKKDSKKSVVPFLTVRVTINDVNDSVLKEYDVQTNEFGSFNGEFEIPKNILTGRFYIGIEEPNKYEKDEKYYDEVEEEHSFWDNVDFEDNIEFSFQVEEYKRPTFEVTFKEIKENYTINDSLKIIGNAKALAGNNLTDAKVTYTVSRNYFTEDEGWGSDTNYIDEFIYTDTDGNFTIPFTATIDSVSSDKINNIRYSITATVTDSNGETRNATETVNVNKNTLKLTIISDSTLIEATSNVIKINSSTYNNYPIDAKGEIKIYEKKSKQFLKERAFNFPEIQAIDRAEFQVLFPHEPYEKKDIESENILVKTLQFDTKVSKEITLDFLKNAKPASYEIEATAFDSKNNLVEDKKIFKLISKKNAVSENQLFTYTDISKKESAYYEIEVNSIISNLFVTLRYYADQSNLQQEITAQLQDGKNIFRIKKEKNYKSDVNFHFSSFWKNQSHSQTYCIKKEETEINLSVEINSLRTKIEPGSVEKWSFKILNSKLEAEVLASMYDSSLDQFTTQDWTNAYFNSNNNSHNSPNVYLRNNTSYVNFKTFNQAEKYFSNYMHRPELYWFGFNFNDAQNSYTLNEYLKKIKNWTAVPKNAKSVTGIVYDNFGPIAGATVQVKGTKKRTFTDFDGEFTIEASKGEVLEIAYIGTQTAEIEINTNRILEIKLKNNDSELQEVVVMSYETRMKKAYMTASFTVISDTITEQSANEDLLQILQGRSSGMSIATGSGQPGSKPTVILRGNASINENLEPLIVMDGIIITEEEFRNLKSDELDSILILKGKEATAIYGSRGANGVIIMTTKKAVQDLTHVKTRTNFNETAFFYPNLKTDKEGNISFEFTTPESLTKWNLRLFAHNKNAETGQLKASIISQKDIMLQTNMPRFVREKDKIKISAKVVNMTSELKSGIAMLQLFDVATNTLIDEICANKNNIRNFACKPKQSVPVEWVISIPEGLQGLHYRIVAKSGNYADGEENILPVLSNKILLTESIPIFVKANSKKEYSFDSLKNNESKTLKNHLFTLEYTSNPVWFALQSLPYLMEYEHECSEQTFARYYANSLASELINSNPKVAALFTSWKSDDKATSKLTQNEELKSIVLNETPWLLDSENDAVKNKRLALLMDLNTMKESQASTLKKLAENQNTSGGFSWFKGGQENIFITQHILAGLGHIEKMFPNKNNDFKEITSKAITYLDADFVQKNSSKSEKTSYSDYSNLHYMYARSFYLDKMPISKKTDSIIRIETSEHKTKWLTYSLYKKALLAVVMNRYNDKEFSQKIINNLKETAARNDEDGMYWINNKNGYYWYQSPIETQALLIEAFSEIETDKKYVEEMKAWLLKKKQINSWSSTKATSEAIYAIMLYGTDYTSIKDNTTFTIGNEKVLHKKLSEKDKEAATGYVKLNWSANEISKEMGLISVENKSKVAGYGGAYWQYFEDLENIKTDSTQTLYITKTLFKKIKTAKGDALTELNKESLKTGDLITIRLVLKTENDLEFVHLKDLRASCFEPVDVISTYERKDNLSYYKNTKDVATHFFFDRIAAGTFVLEYDVRVNNSGNFNDGIATIQSMYAPEHSAHSTSTKINIEN</sequence>
<dbReference type="InterPro" id="IPR008969">
    <property type="entry name" value="CarboxyPept-like_regulatory"/>
</dbReference>
<dbReference type="InterPro" id="IPR002890">
    <property type="entry name" value="MG2"/>
</dbReference>
<dbReference type="Pfam" id="PF00207">
    <property type="entry name" value="A2M"/>
    <property type="match status" value="1"/>
</dbReference>
<organism evidence="3 4">
    <name type="scientific">Flavobacterium ardleyense</name>
    <dbReference type="NCBI Taxonomy" id="2038737"/>
    <lineage>
        <taxon>Bacteria</taxon>
        <taxon>Pseudomonadati</taxon>
        <taxon>Bacteroidota</taxon>
        <taxon>Flavobacteriia</taxon>
        <taxon>Flavobacteriales</taxon>
        <taxon>Flavobacteriaceae</taxon>
        <taxon>Flavobacterium</taxon>
    </lineage>
</organism>
<dbReference type="InterPro" id="IPR001599">
    <property type="entry name" value="Macroglobln_a2"/>
</dbReference>
<dbReference type="Gene3D" id="2.170.130.10">
    <property type="entry name" value="TonB-dependent receptor, plug domain"/>
    <property type="match status" value="1"/>
</dbReference>
<dbReference type="SUPFAM" id="SSF49464">
    <property type="entry name" value="Carboxypeptidase regulatory domain-like"/>
    <property type="match status" value="1"/>
</dbReference>
<dbReference type="Pfam" id="PF07715">
    <property type="entry name" value="Plug"/>
    <property type="match status" value="1"/>
</dbReference>
<dbReference type="PANTHER" id="PTHR40094">
    <property type="entry name" value="ALPHA-2-MACROGLOBULIN HOMOLOG"/>
    <property type="match status" value="1"/>
</dbReference>
<dbReference type="Gene3D" id="2.60.40.1120">
    <property type="entry name" value="Carboxypeptidase-like, regulatory domain"/>
    <property type="match status" value="1"/>
</dbReference>
<protein>
    <submittedName>
        <fullName evidence="3">Alpha-2-macroglobulin family protein</fullName>
    </submittedName>
</protein>
<gene>
    <name evidence="3" type="ORF">ACFSX9_01090</name>
</gene>
<dbReference type="RefSeq" id="WP_379803302.1">
    <property type="nucleotide sequence ID" value="NZ_JBHUOL010000003.1"/>
</dbReference>
<dbReference type="InterPro" id="IPR041246">
    <property type="entry name" value="Bact_MG10"/>
</dbReference>
<proteinExistence type="inferred from homology"/>
<dbReference type="Pfam" id="PF13715">
    <property type="entry name" value="CarbopepD_reg_2"/>
    <property type="match status" value="1"/>
</dbReference>
<evidence type="ECO:0000256" key="1">
    <source>
        <dbReference type="ARBA" id="ARBA00010556"/>
    </source>
</evidence>